<dbReference type="AlphaFoldDB" id="A0A7K5CWH9"/>
<keyword evidence="1" id="KW-0472">Membrane</keyword>
<dbReference type="InterPro" id="IPR018154">
    <property type="entry name" value="TLV/ENV_coat_polyprotein"/>
</dbReference>
<dbReference type="Gene3D" id="1.10.287.210">
    <property type="match status" value="1"/>
</dbReference>
<protein>
    <submittedName>
        <fullName evidence="2">ENV1 protein</fullName>
    </submittedName>
</protein>
<evidence type="ECO:0000256" key="1">
    <source>
        <dbReference type="SAM" id="Phobius"/>
    </source>
</evidence>
<comment type="caution">
    <text evidence="2">The sequence shown here is derived from an EMBL/GenBank/DDBJ whole genome shotgun (WGS) entry which is preliminary data.</text>
</comment>
<dbReference type="Proteomes" id="UP000525089">
    <property type="component" value="Unassembled WGS sequence"/>
</dbReference>
<name>A0A7K5CWH9_9TYRA</name>
<dbReference type="CDD" id="cd09851">
    <property type="entry name" value="HTLV-1-like_HR1-HR2"/>
    <property type="match status" value="1"/>
</dbReference>
<dbReference type="Pfam" id="PF00429">
    <property type="entry name" value="TLV_coat"/>
    <property type="match status" value="1"/>
</dbReference>
<keyword evidence="1" id="KW-0812">Transmembrane</keyword>
<dbReference type="SUPFAM" id="SSF58069">
    <property type="entry name" value="Virus ectodomain"/>
    <property type="match status" value="1"/>
</dbReference>
<feature type="non-terminal residue" evidence="2">
    <location>
        <position position="263"/>
    </location>
</feature>
<dbReference type="EMBL" id="VYXB01002150">
    <property type="protein sequence ID" value="NWS12328.1"/>
    <property type="molecule type" value="Genomic_DNA"/>
</dbReference>
<dbReference type="PANTHER" id="PTHR10424:SF82">
    <property type="entry name" value="ENVELOPE GLYCOPROTEIN-RELATED"/>
    <property type="match status" value="1"/>
</dbReference>
<organism evidence="2 3">
    <name type="scientific">Pachyramphus minor</name>
    <dbReference type="NCBI Taxonomy" id="369605"/>
    <lineage>
        <taxon>Eukaryota</taxon>
        <taxon>Metazoa</taxon>
        <taxon>Chordata</taxon>
        <taxon>Craniata</taxon>
        <taxon>Vertebrata</taxon>
        <taxon>Euteleostomi</taxon>
        <taxon>Archelosauria</taxon>
        <taxon>Archosauria</taxon>
        <taxon>Dinosauria</taxon>
        <taxon>Saurischia</taxon>
        <taxon>Theropoda</taxon>
        <taxon>Coelurosauria</taxon>
        <taxon>Aves</taxon>
        <taxon>Neognathae</taxon>
        <taxon>Neoaves</taxon>
        <taxon>Telluraves</taxon>
        <taxon>Australaves</taxon>
        <taxon>Passeriformes</taxon>
        <taxon>Tyrannidae</taxon>
        <taxon>Pachyramphus</taxon>
    </lineage>
</organism>
<feature type="non-terminal residue" evidence="2">
    <location>
        <position position="1"/>
    </location>
</feature>
<reference evidence="2 3" key="1">
    <citation type="submission" date="2019-09" db="EMBL/GenBank/DDBJ databases">
        <title>Bird 10,000 Genomes (B10K) Project - Family phase.</title>
        <authorList>
            <person name="Zhang G."/>
        </authorList>
    </citation>
    <scope>NUCLEOTIDE SEQUENCE [LARGE SCALE GENOMIC DNA]</scope>
    <source>
        <strain evidence="2">B10K-DU-001-72</strain>
        <tissue evidence="2">Muscle</tissue>
    </source>
</reference>
<evidence type="ECO:0000313" key="2">
    <source>
        <dbReference type="EMBL" id="NWS12328.1"/>
    </source>
</evidence>
<sequence length="263" mass="29858">GVTPCISLKLFSWTTKYCIQVAIIPRLIYHPEDFVYDYQTTQAHHIQKREPFTALTVATLMAVGAAGVGTGITSLIQQNQKFQSLRVAIDKDLARIEKAMTTLEQPVRSLSEVVLQNRRGFDLMFLQQGGLCAALREECCVYVDHTGVVQDTMTKLREGLEKRKKDREAQQSWYESMFNYSPWLTTLLLTIAGPLILLILFLTFGPCIFNKLIAIVKGRLEAAHLMLLRKQYEQIRDGGITSSLEGAKEVLDRFNEQNQDKIE</sequence>
<keyword evidence="3" id="KW-1185">Reference proteome</keyword>
<feature type="transmembrane region" description="Helical" evidence="1">
    <location>
        <begin position="183"/>
        <end position="209"/>
    </location>
</feature>
<keyword evidence="1" id="KW-1133">Transmembrane helix</keyword>
<dbReference type="PANTHER" id="PTHR10424">
    <property type="entry name" value="VIRAL ENVELOPE PROTEIN"/>
    <property type="match status" value="1"/>
</dbReference>
<evidence type="ECO:0000313" key="3">
    <source>
        <dbReference type="Proteomes" id="UP000525089"/>
    </source>
</evidence>
<accession>A0A7K5CWH9</accession>
<feature type="transmembrane region" description="Helical" evidence="1">
    <location>
        <begin position="52"/>
        <end position="76"/>
    </location>
</feature>
<proteinExistence type="predicted"/>
<gene>
    <name evidence="2" type="primary">Env1_0</name>
    <name evidence="2" type="ORF">PACMIN_R15697</name>
</gene>